<reference evidence="1" key="1">
    <citation type="submission" date="2016-10" db="EMBL/GenBank/DDBJ databases">
        <authorList>
            <person name="Varghese N."/>
        </authorList>
    </citation>
    <scope>NUCLEOTIDE SEQUENCE</scope>
</reference>
<dbReference type="EMBL" id="KY052809">
    <property type="protein sequence ID" value="ASE99969.1"/>
    <property type="molecule type" value="Genomic_DNA"/>
</dbReference>
<accession>A0A218ML11</accession>
<evidence type="ECO:0000313" key="1">
    <source>
        <dbReference type="EMBL" id="ASE99969.1"/>
    </source>
</evidence>
<protein>
    <submittedName>
        <fullName evidence="1">Uncharacterized protein</fullName>
    </submittedName>
</protein>
<organism evidence="1">
    <name type="scientific">uncultured virus</name>
    <dbReference type="NCBI Taxonomy" id="340016"/>
    <lineage>
        <taxon>Viruses</taxon>
        <taxon>environmental samples</taxon>
    </lineage>
</organism>
<sequence>MNIKETKKNIIQAGHKAVEELIKVAKEAIVDSDDDISADRLKNAAATKKLAIFDAFEILNRIQEEENILEGKETKTEVKVFQGFAEGRSK</sequence>
<reference evidence="1" key="2">
    <citation type="journal article" date="2017" name="Nat. Commun.">
        <title>Single-virus genomics reveals hidden cosmopolitan and abundant viruses.</title>
        <authorList>
            <person name="Martinez-Hernandez F."/>
            <person name="Fornas O."/>
            <person name="Lluesma Gomez M."/>
            <person name="Bolduc B."/>
            <person name="de la Cruz Pena M.J."/>
            <person name="Martinez J.M."/>
            <person name="Anton J."/>
            <person name="Gasol J.M."/>
            <person name="Rosselli R."/>
            <person name="Rodriguez-Valera F."/>
            <person name="Sullivan M.B."/>
            <person name="Acinas S.G."/>
            <person name="Martinez-Garcia M."/>
        </authorList>
    </citation>
    <scope>NUCLEOTIDE SEQUENCE</scope>
</reference>
<proteinExistence type="predicted"/>
<name>A0A218ML11_9VIRU</name>